<dbReference type="EMBL" id="AZGY01000029">
    <property type="protein sequence ID" value="KZZ88511.1"/>
    <property type="molecule type" value="Genomic_DNA"/>
</dbReference>
<evidence type="ECO:0000313" key="8">
    <source>
        <dbReference type="Proteomes" id="UP000078544"/>
    </source>
</evidence>
<evidence type="ECO:0000256" key="5">
    <source>
        <dbReference type="PIRSR" id="PIRSR000077-4"/>
    </source>
</evidence>
<feature type="disulfide bond" description="Redox-active" evidence="5">
    <location>
        <begin position="33"/>
        <end position="36"/>
    </location>
</feature>
<dbReference type="Pfam" id="PF00085">
    <property type="entry name" value="Thioredoxin"/>
    <property type="match status" value="1"/>
</dbReference>
<evidence type="ECO:0000313" key="7">
    <source>
        <dbReference type="EMBL" id="KZZ88511.1"/>
    </source>
</evidence>
<dbReference type="AlphaFoldDB" id="A0A167W823"/>
<dbReference type="Gene3D" id="3.40.30.10">
    <property type="entry name" value="Glutaredoxin"/>
    <property type="match status" value="1"/>
</dbReference>
<dbReference type="CDD" id="cd02947">
    <property type="entry name" value="TRX_family"/>
    <property type="match status" value="1"/>
</dbReference>
<keyword evidence="5" id="KW-0676">Redox-active center</keyword>
<keyword evidence="8" id="KW-1185">Reference proteome</keyword>
<comment type="similarity">
    <text evidence="1 3">Belongs to the thioredoxin family.</text>
</comment>
<dbReference type="STRING" id="1081109.A0A167W823"/>
<keyword evidence="2 5" id="KW-1015">Disulfide bond</keyword>
<feature type="site" description="Deprotonates C-terminal active site Cys" evidence="4">
    <location>
        <position position="27"/>
    </location>
</feature>
<dbReference type="PANTHER" id="PTHR46115">
    <property type="entry name" value="THIOREDOXIN-LIKE PROTEIN 1"/>
    <property type="match status" value="1"/>
</dbReference>
<dbReference type="InterPro" id="IPR036249">
    <property type="entry name" value="Thioredoxin-like_sf"/>
</dbReference>
<evidence type="ECO:0000256" key="3">
    <source>
        <dbReference type="PIRNR" id="PIRNR000077"/>
    </source>
</evidence>
<feature type="site" description="Contributes to redox potential value" evidence="4">
    <location>
        <position position="34"/>
    </location>
</feature>
<evidence type="ECO:0000256" key="2">
    <source>
        <dbReference type="ARBA" id="ARBA00023157"/>
    </source>
</evidence>
<evidence type="ECO:0000256" key="4">
    <source>
        <dbReference type="PIRSR" id="PIRSR000077-1"/>
    </source>
</evidence>
<protein>
    <recommendedName>
        <fullName evidence="3">Thioredoxin</fullName>
    </recommendedName>
</protein>
<dbReference type="OrthoDB" id="19690at2759"/>
<dbReference type="PIRSF" id="PIRSF000077">
    <property type="entry name" value="Thioredoxin"/>
    <property type="match status" value="1"/>
</dbReference>
<dbReference type="SUPFAM" id="SSF52833">
    <property type="entry name" value="Thioredoxin-like"/>
    <property type="match status" value="1"/>
</dbReference>
<sequence>MAGSMTQIESVEEFDTLLRKSQNLVADFTSGWCKPCGFITPKYNALAQQYSNVKFVVVNVDKNPVLSRRYDVKELPTFLLFRRSRKVDVCYGLDEDALETKVKKLASKTN</sequence>
<dbReference type="InterPro" id="IPR005746">
    <property type="entry name" value="Thioredoxin"/>
</dbReference>
<dbReference type="InterPro" id="IPR013766">
    <property type="entry name" value="Thioredoxin_domain"/>
</dbReference>
<gene>
    <name evidence="7" type="ORF">AAL_08069</name>
</gene>
<organism evidence="7 8">
    <name type="scientific">Moelleriella libera RCEF 2490</name>
    <dbReference type="NCBI Taxonomy" id="1081109"/>
    <lineage>
        <taxon>Eukaryota</taxon>
        <taxon>Fungi</taxon>
        <taxon>Dikarya</taxon>
        <taxon>Ascomycota</taxon>
        <taxon>Pezizomycotina</taxon>
        <taxon>Sordariomycetes</taxon>
        <taxon>Hypocreomycetidae</taxon>
        <taxon>Hypocreales</taxon>
        <taxon>Clavicipitaceae</taxon>
        <taxon>Moelleriella</taxon>
    </lineage>
</organism>
<name>A0A167W823_9HYPO</name>
<evidence type="ECO:0000259" key="6">
    <source>
        <dbReference type="PROSITE" id="PS51352"/>
    </source>
</evidence>
<dbReference type="Proteomes" id="UP000078544">
    <property type="component" value="Unassembled WGS sequence"/>
</dbReference>
<comment type="caution">
    <text evidence="7">The sequence shown here is derived from an EMBL/GenBank/DDBJ whole genome shotgun (WGS) entry which is preliminary data.</text>
</comment>
<dbReference type="PROSITE" id="PS51352">
    <property type="entry name" value="THIOREDOXIN_2"/>
    <property type="match status" value="1"/>
</dbReference>
<feature type="site" description="Contributes to redox potential value" evidence="4">
    <location>
        <position position="35"/>
    </location>
</feature>
<feature type="active site" description="Nucleophile" evidence="4">
    <location>
        <position position="36"/>
    </location>
</feature>
<reference evidence="7 8" key="1">
    <citation type="journal article" date="2016" name="Genome Biol. Evol.">
        <title>Divergent and convergent evolution of fungal pathogenicity.</title>
        <authorList>
            <person name="Shang Y."/>
            <person name="Xiao G."/>
            <person name="Zheng P."/>
            <person name="Cen K."/>
            <person name="Zhan S."/>
            <person name="Wang C."/>
        </authorList>
    </citation>
    <scope>NUCLEOTIDE SEQUENCE [LARGE SCALE GENOMIC DNA]</scope>
    <source>
        <strain evidence="7 8">RCEF 2490</strain>
    </source>
</reference>
<proteinExistence type="inferred from homology"/>
<feature type="active site" description="Nucleophile" evidence="4">
    <location>
        <position position="33"/>
    </location>
</feature>
<evidence type="ECO:0000256" key="1">
    <source>
        <dbReference type="ARBA" id="ARBA00008987"/>
    </source>
</evidence>
<accession>A0A167W823</accession>
<feature type="domain" description="Thioredoxin" evidence="6">
    <location>
        <begin position="1"/>
        <end position="107"/>
    </location>
</feature>
<dbReference type="GO" id="GO:0015035">
    <property type="term" value="F:protein-disulfide reductase activity"/>
    <property type="evidence" value="ECO:0007669"/>
    <property type="project" value="InterPro"/>
</dbReference>